<dbReference type="InterPro" id="IPR005162">
    <property type="entry name" value="Retrotrans_gag_dom"/>
</dbReference>
<dbReference type="Gene3D" id="2.40.70.10">
    <property type="entry name" value="Acid Proteases"/>
    <property type="match status" value="1"/>
</dbReference>
<dbReference type="AlphaFoldDB" id="A0A6L2LQD8"/>
<organism evidence="3">
    <name type="scientific">Tanacetum cinerariifolium</name>
    <name type="common">Dalmatian daisy</name>
    <name type="synonym">Chrysanthemum cinerariifolium</name>
    <dbReference type="NCBI Taxonomy" id="118510"/>
    <lineage>
        <taxon>Eukaryota</taxon>
        <taxon>Viridiplantae</taxon>
        <taxon>Streptophyta</taxon>
        <taxon>Embryophyta</taxon>
        <taxon>Tracheophyta</taxon>
        <taxon>Spermatophyta</taxon>
        <taxon>Magnoliopsida</taxon>
        <taxon>eudicotyledons</taxon>
        <taxon>Gunneridae</taxon>
        <taxon>Pentapetalae</taxon>
        <taxon>asterids</taxon>
        <taxon>campanulids</taxon>
        <taxon>Asterales</taxon>
        <taxon>Asteraceae</taxon>
        <taxon>Asteroideae</taxon>
        <taxon>Anthemideae</taxon>
        <taxon>Anthemidinae</taxon>
        <taxon>Tanacetum</taxon>
    </lineage>
</organism>
<comment type="caution">
    <text evidence="3">The sequence shown here is derived from an EMBL/GenBank/DDBJ whole genome shotgun (WGS) entry which is preliminary data.</text>
</comment>
<dbReference type="CDD" id="cd09272">
    <property type="entry name" value="RNase_HI_RT_Ty1"/>
    <property type="match status" value="1"/>
</dbReference>
<dbReference type="InterPro" id="IPR021109">
    <property type="entry name" value="Peptidase_aspartic_dom_sf"/>
</dbReference>
<feature type="domain" description="Retrotransposon gag" evidence="2">
    <location>
        <begin position="782"/>
        <end position="856"/>
    </location>
</feature>
<dbReference type="GO" id="GO:0003964">
    <property type="term" value="F:RNA-directed DNA polymerase activity"/>
    <property type="evidence" value="ECO:0007669"/>
    <property type="project" value="UniProtKB-KW"/>
</dbReference>
<accession>A0A6L2LQD8</accession>
<reference evidence="3" key="1">
    <citation type="journal article" date="2019" name="Sci. Rep.">
        <title>Draft genome of Tanacetum cinerariifolium, the natural source of mosquito coil.</title>
        <authorList>
            <person name="Yamashiro T."/>
            <person name="Shiraishi A."/>
            <person name="Satake H."/>
            <person name="Nakayama K."/>
        </authorList>
    </citation>
    <scope>NUCLEOTIDE SEQUENCE</scope>
</reference>
<gene>
    <name evidence="3" type="ORF">Tci_035145</name>
</gene>
<name>A0A6L2LQD8_TANCI</name>
<dbReference type="EMBL" id="BKCJ010004800">
    <property type="protein sequence ID" value="GEU63167.1"/>
    <property type="molecule type" value="Genomic_DNA"/>
</dbReference>
<keyword evidence="3" id="KW-0808">Transferase</keyword>
<evidence type="ECO:0000313" key="3">
    <source>
        <dbReference type="EMBL" id="GEU63167.1"/>
    </source>
</evidence>
<proteinExistence type="predicted"/>
<keyword evidence="3" id="KW-0548">Nucleotidyltransferase</keyword>
<dbReference type="PANTHER" id="PTHR33067:SF9">
    <property type="entry name" value="RNA-DIRECTED DNA POLYMERASE"/>
    <property type="match status" value="1"/>
</dbReference>
<feature type="region of interest" description="Disordered" evidence="1">
    <location>
        <begin position="346"/>
        <end position="382"/>
    </location>
</feature>
<protein>
    <submittedName>
        <fullName evidence="3">Reverse transcriptase domain-containing protein</fullName>
    </submittedName>
</protein>
<feature type="compositionally biased region" description="Acidic residues" evidence="1">
    <location>
        <begin position="373"/>
        <end position="382"/>
    </location>
</feature>
<dbReference type="PANTHER" id="PTHR33067">
    <property type="entry name" value="RNA-DIRECTED DNA POLYMERASE-RELATED"/>
    <property type="match status" value="1"/>
</dbReference>
<dbReference type="CDD" id="cd00303">
    <property type="entry name" value="retropepsin_like"/>
    <property type="match status" value="1"/>
</dbReference>
<sequence length="1272" mass="144207">MQQFWQTIKKIQCTNSYEFLLANKKCFVNADVFRMILDICLRVEGVDFNDVPDDDTALAFLIELGYKANKKCFVNADVFRMILDICLRVEGVDFNDVPDDDTTLAFLIELGYKGPLYKHTNMFVDHMHQPWRTLTSIINKCLSGKTTSNDKLRKSRIDILWGMFKRENVDYPKGKRSQGKKTTDTHVTDVEVFEESEPEPAKKRTTSKKRVKKSVTISTKDNIILDLDIALELGKSISLTKAREAEEAIKVHVTNARIVTKSIPTHVKRRSFNPPKKLKSVLALTPKEQEAADTIKALKKAKCLAEDNPILEAHMKELVAHQGFSMSPQSSLPPQEEDQDIEHDANTNAEKDDKDDDADDEDDDEHINKAQDTDDEDAETEFDTDEIYKYKIHVHKDVDVDMGERETYPSVLKVPVTVILEITNLLPIPETPVSTVVSSSQVTPVISPVQQSTTPIPTPPPPISTDAPTITTVVPESDSLNSVELGVENLEKNVFELKNLDISAKLLPLSRHTSIIDPEQAYKKSPSEILKLKKEHAEKQQTPWFTIKSIDKAALEEFHLKSALYQYMHANKSFNRNPANYRLYHALMEALIKDENAMDKRVADTVKDHKRKHDDDDSDDDEDPSAGPNQGKTTKMRRTKESMSSKKPSATKETSKEEKASHQNFGAAAGEACYRLSRSDPTLLNNSEMAAEGPGDLPVPDLRTMEELCQPSLNGRGGPISPISIQEMNFRLKNDMIQQVLNSCQFHGLLGDDANKHLDKFLHVTHNIKMNEVIDDALRLYLFPHSLTHHATAWFDRLPRNSINTFEQMAKMFLEKYFSPSMVTKLKNEITNFCQHPDESLFEAWERGTFIKRHLEECYELIENMTAHHNDWDTSAQRSESSSSITSSLDTEIAALKAEMAEINKNLMRVLQPLLATHKTYMLQEPIKANDDILKNMQTNMTSLTNSNLELRNMFGQFMKMNTASSSGSGTLPCNTITNPKEDLKGITTQIETAYQGPTIPTTSSSPIVEHETEETKDMVHPTNNGSTEDVQPLVVPTEFLILNSEWLLLQSLSPLLLHPSQSRANINLMPLSVWNKLSFPDFSPIFITLELADRSISRPVRVAEDVFVKVGTFHFLADFVVIDFDADPRVPLILRRSFLKTRRALINVFEAFADTDHAGCQDTRRSTCGSFQFLGDRFISWSSKMQKSAAISSTEAEYIALSKHIDIRYHFIKEHVKNGVIELYFVNTKYQLADIFTKALGRERIEFLIHKLGMRSFTQDTLKLLTYEVNE</sequence>
<feature type="compositionally biased region" description="Acidic residues" evidence="1">
    <location>
        <begin position="353"/>
        <end position="365"/>
    </location>
</feature>
<evidence type="ECO:0000259" key="2">
    <source>
        <dbReference type="Pfam" id="PF03732"/>
    </source>
</evidence>
<feature type="region of interest" description="Disordered" evidence="1">
    <location>
        <begin position="604"/>
        <end position="664"/>
    </location>
</feature>
<dbReference type="Pfam" id="PF03732">
    <property type="entry name" value="Retrotrans_gag"/>
    <property type="match status" value="1"/>
</dbReference>
<keyword evidence="3" id="KW-0695">RNA-directed DNA polymerase</keyword>
<evidence type="ECO:0000256" key="1">
    <source>
        <dbReference type="SAM" id="MobiDB-lite"/>
    </source>
</evidence>